<name>K0KIA9_WICCF</name>
<gene>
    <name evidence="2" type="ORF">BN7_1441</name>
</gene>
<evidence type="ECO:0000313" key="3">
    <source>
        <dbReference type="Proteomes" id="UP000009328"/>
    </source>
</evidence>
<protein>
    <submittedName>
        <fullName evidence="2">Uncharacterized protein</fullName>
    </submittedName>
</protein>
<feature type="region of interest" description="Disordered" evidence="1">
    <location>
        <begin position="1"/>
        <end position="30"/>
    </location>
</feature>
<feature type="region of interest" description="Disordered" evidence="1">
    <location>
        <begin position="50"/>
        <end position="116"/>
    </location>
</feature>
<reference evidence="2 3" key="1">
    <citation type="journal article" date="2012" name="Eukaryot. Cell">
        <title>Draft genome sequence of Wickerhamomyces ciferrii NRRL Y-1031 F-60-10.</title>
        <authorList>
            <person name="Schneider J."/>
            <person name="Andrea H."/>
            <person name="Blom J."/>
            <person name="Jaenicke S."/>
            <person name="Ruckert C."/>
            <person name="Schorsch C."/>
            <person name="Szczepanowski R."/>
            <person name="Farwick M."/>
            <person name="Goesmann A."/>
            <person name="Puhler A."/>
            <person name="Schaffer S."/>
            <person name="Tauch A."/>
            <person name="Kohler T."/>
            <person name="Brinkrolf K."/>
        </authorList>
    </citation>
    <scope>NUCLEOTIDE SEQUENCE [LARGE SCALE GENOMIC DNA]</scope>
    <source>
        <strain evidence="3">ATCC 14091 / BCRC 22168 / CBS 111 / JCM 3599 / NBRC 0793 / NRRL Y-1031 F-60-10</strain>
    </source>
</reference>
<sequence>MESGTVESTSSILETNNNNESSNSNQDSGSIQFQSLPALFLRSKQKSLKNRFKSVKVSDKTPSIINSSSEEQESSSSTSPITDQSTERRLPFSSITSPRVTSSSSSSSLPTPPPENQINFLGLPPEILKMIIYHVYLSKSSIIPIVTCCREIYETFAYLIYMTKVVSINNDLRLFKDGGLSAYKTLDFIDRNQSNVATQITVLTMKSTLSHTNIRSENNLLSINSKLFLKLLPKMRNLVVLTIESDEHQLLFQSLCHLPEHLQVLRLYFKLTQRHLSKIDGPILKDDQLKNLSHVKNLQFIDFDFKKTAIDNVQHRHPELGDHELFNNHASHLIIRPVIRSGIGNLINYIKGKDTTSITKSNIGKIFYEFMLKNRHELIKVEFAGIDMNLILSRTSHLFPFNFPKLRMLFFDTITRETLSDWIPMFEEVNKSQTYRNKLPLMVYYDRLSQRIYYKDTRYQNDPESDRPKDPCDLKNWEYSEQVAAAYAILNQKRNIKY</sequence>
<dbReference type="HOGENOM" id="CLU_547691_0_0_1"/>
<organism evidence="2 3">
    <name type="scientific">Wickerhamomyces ciferrii (strain ATCC 14091 / BCRC 22168 / CBS 111 / JCM 3599 / NBRC 0793 / NRRL Y-1031 F-60-10)</name>
    <name type="common">Yeast</name>
    <name type="synonym">Pichia ciferrii</name>
    <dbReference type="NCBI Taxonomy" id="1206466"/>
    <lineage>
        <taxon>Eukaryota</taxon>
        <taxon>Fungi</taxon>
        <taxon>Dikarya</taxon>
        <taxon>Ascomycota</taxon>
        <taxon>Saccharomycotina</taxon>
        <taxon>Saccharomycetes</taxon>
        <taxon>Phaffomycetales</taxon>
        <taxon>Wickerhamomycetaceae</taxon>
        <taxon>Wickerhamomyces</taxon>
    </lineage>
</organism>
<proteinExistence type="predicted"/>
<feature type="compositionally biased region" description="Low complexity" evidence="1">
    <location>
        <begin position="7"/>
        <end position="25"/>
    </location>
</feature>
<comment type="caution">
    <text evidence="2">The sequence shown here is derived from an EMBL/GenBank/DDBJ whole genome shotgun (WGS) entry which is preliminary data.</text>
</comment>
<feature type="compositionally biased region" description="Low complexity" evidence="1">
    <location>
        <begin position="62"/>
        <end position="84"/>
    </location>
</feature>
<dbReference type="AlphaFoldDB" id="K0KIA9"/>
<feature type="compositionally biased region" description="Low complexity" evidence="1">
    <location>
        <begin position="93"/>
        <end position="109"/>
    </location>
</feature>
<evidence type="ECO:0000256" key="1">
    <source>
        <dbReference type="SAM" id="MobiDB-lite"/>
    </source>
</evidence>
<accession>K0KIA9</accession>
<dbReference type="Proteomes" id="UP000009328">
    <property type="component" value="Unassembled WGS sequence"/>
</dbReference>
<evidence type="ECO:0000313" key="2">
    <source>
        <dbReference type="EMBL" id="CCH41902.1"/>
    </source>
</evidence>
<dbReference type="InParanoid" id="K0KIA9"/>
<dbReference type="EMBL" id="CAIF01000030">
    <property type="protein sequence ID" value="CCH41902.1"/>
    <property type="molecule type" value="Genomic_DNA"/>
</dbReference>
<keyword evidence="3" id="KW-1185">Reference proteome</keyword>